<dbReference type="RefSeq" id="WP_310059554.1">
    <property type="nucleotide sequence ID" value="NZ_JAVDVY010000001.1"/>
</dbReference>
<dbReference type="PROSITE" id="PS51318">
    <property type="entry name" value="TAT"/>
    <property type="match status" value="1"/>
</dbReference>
<dbReference type="InterPro" id="IPR006311">
    <property type="entry name" value="TAT_signal"/>
</dbReference>
<sequence length="520" mass="54752">MSAIHLSRRQVLKGSAAAMAMGAIGSLGALYSRQARAAATGSTWSAPVPSRYGALAPVADRTTGLPLLQLPAGFSYSSFAWTGDRMADGQPVPPRHDGMAVMQAQGLALGLSRHGRGQGHGPALTLIRNHEIGASAAPILAPGTYDAGSISTDGLRPGGGTTTLHFRDGDWLEAEASLGGTLVNCAGGRTPWGTWLSCEEIKTDALSSTGRKHGYVFEVHPDAERTSGRPLVALGRFSHEAVAVDPRTGYLYLTEDDRNKSALYRFIPNDRAGRPGSLENGGRLQAARVRGRANADLVVAQIGDEYVLEWVDIADPDLDSILAPTGFPDISAGDTLSGPFAQAWSDGALRMSRGEGIFHADGRMFIVDTSTGIDARGRRGRGYGAVWVLDLASQRLSALFVSSDQSAAHNPDNITVSPRGGVVLCEDPDAAPSGSPDAYGPGTRLVGLTRAGEPFHLVKNNVELTSTRIANAGKQVAEGDYRDSEFCGACWSPEGRTLFVNIQTPGITVAITGPWERGNL</sequence>
<dbReference type="EMBL" id="JAVDVY010000001">
    <property type="protein sequence ID" value="MDR7133991.1"/>
    <property type="molecule type" value="Genomic_DNA"/>
</dbReference>
<dbReference type="PANTHER" id="PTHR35399">
    <property type="entry name" value="SLR8030 PROTEIN"/>
    <property type="match status" value="1"/>
</dbReference>
<dbReference type="SUPFAM" id="SSF75011">
    <property type="entry name" value="3-carboxy-cis,cis-mucoante lactonizing enzyme"/>
    <property type="match status" value="1"/>
</dbReference>
<comment type="caution">
    <text evidence="2">The sequence shown here is derived from an EMBL/GenBank/DDBJ whole genome shotgun (WGS) entry which is preliminary data.</text>
</comment>
<keyword evidence="1" id="KW-0732">Signal</keyword>
<gene>
    <name evidence="2" type="ORF">J2X06_001175</name>
</gene>
<reference evidence="2 3" key="1">
    <citation type="submission" date="2023-07" db="EMBL/GenBank/DDBJ databases">
        <title>Sorghum-associated microbial communities from plants grown in Nebraska, USA.</title>
        <authorList>
            <person name="Schachtman D."/>
        </authorList>
    </citation>
    <scope>NUCLEOTIDE SEQUENCE [LARGE SCALE GENOMIC DNA]</scope>
    <source>
        <strain evidence="2 3">BE198</strain>
    </source>
</reference>
<organism evidence="2 3">
    <name type="scientific">Lysobacter niastensis</name>
    <dbReference type="NCBI Taxonomy" id="380629"/>
    <lineage>
        <taxon>Bacteria</taxon>
        <taxon>Pseudomonadati</taxon>
        <taxon>Pseudomonadota</taxon>
        <taxon>Gammaproteobacteria</taxon>
        <taxon>Lysobacterales</taxon>
        <taxon>Lysobacteraceae</taxon>
        <taxon>Lysobacter</taxon>
    </lineage>
</organism>
<keyword evidence="3" id="KW-1185">Reference proteome</keyword>
<evidence type="ECO:0000256" key="1">
    <source>
        <dbReference type="ARBA" id="ARBA00022729"/>
    </source>
</evidence>
<accession>A0ABU1W8R7</accession>
<dbReference type="InterPro" id="IPR019546">
    <property type="entry name" value="TAT_signal_bac_arc"/>
</dbReference>
<dbReference type="NCBIfam" id="TIGR01409">
    <property type="entry name" value="TAT_signal_seq"/>
    <property type="match status" value="1"/>
</dbReference>
<dbReference type="Pfam" id="PF10518">
    <property type="entry name" value="TAT_signal"/>
    <property type="match status" value="1"/>
</dbReference>
<dbReference type="Pfam" id="PF05787">
    <property type="entry name" value="PhoX"/>
    <property type="match status" value="2"/>
</dbReference>
<evidence type="ECO:0000313" key="3">
    <source>
        <dbReference type="Proteomes" id="UP001251524"/>
    </source>
</evidence>
<evidence type="ECO:0000313" key="2">
    <source>
        <dbReference type="EMBL" id="MDR7133991.1"/>
    </source>
</evidence>
<dbReference type="InterPro" id="IPR008557">
    <property type="entry name" value="PhoX"/>
</dbReference>
<name>A0ABU1W8R7_9GAMM</name>
<proteinExistence type="predicted"/>
<dbReference type="PANTHER" id="PTHR35399:SF4">
    <property type="entry name" value="MEMBRANE PROTEIN"/>
    <property type="match status" value="1"/>
</dbReference>
<protein>
    <submittedName>
        <fullName evidence="2">Secreted PhoX family phosphatase</fullName>
    </submittedName>
</protein>
<dbReference type="Proteomes" id="UP001251524">
    <property type="component" value="Unassembled WGS sequence"/>
</dbReference>